<protein>
    <submittedName>
        <fullName evidence="1">Uncharacterized protein</fullName>
    </submittedName>
</protein>
<accession>A0A9P0HJ58</accession>
<organism evidence="1 2">
    <name type="scientific">Nezara viridula</name>
    <name type="common">Southern green stink bug</name>
    <name type="synonym">Cimex viridulus</name>
    <dbReference type="NCBI Taxonomy" id="85310"/>
    <lineage>
        <taxon>Eukaryota</taxon>
        <taxon>Metazoa</taxon>
        <taxon>Ecdysozoa</taxon>
        <taxon>Arthropoda</taxon>
        <taxon>Hexapoda</taxon>
        <taxon>Insecta</taxon>
        <taxon>Pterygota</taxon>
        <taxon>Neoptera</taxon>
        <taxon>Paraneoptera</taxon>
        <taxon>Hemiptera</taxon>
        <taxon>Heteroptera</taxon>
        <taxon>Panheteroptera</taxon>
        <taxon>Pentatomomorpha</taxon>
        <taxon>Pentatomoidea</taxon>
        <taxon>Pentatomidae</taxon>
        <taxon>Pentatominae</taxon>
        <taxon>Nezara</taxon>
    </lineage>
</organism>
<keyword evidence="2" id="KW-1185">Reference proteome</keyword>
<dbReference type="AlphaFoldDB" id="A0A9P0HJ58"/>
<sequence length="75" mass="8785">MTYNTARARCEGPGRKLENRLQGMTCLSGLRQRWPWRESLTERSFDRTNSKEGRLIMSMAVPFDAQHGFHYLSHL</sequence>
<gene>
    <name evidence="1" type="ORF">NEZAVI_LOCUS11603</name>
</gene>
<evidence type="ECO:0000313" key="2">
    <source>
        <dbReference type="Proteomes" id="UP001152798"/>
    </source>
</evidence>
<dbReference type="Proteomes" id="UP001152798">
    <property type="component" value="Chromosome 5"/>
</dbReference>
<dbReference type="EMBL" id="OV725081">
    <property type="protein sequence ID" value="CAH1402890.1"/>
    <property type="molecule type" value="Genomic_DNA"/>
</dbReference>
<evidence type="ECO:0000313" key="1">
    <source>
        <dbReference type="EMBL" id="CAH1402890.1"/>
    </source>
</evidence>
<reference evidence="1" key="1">
    <citation type="submission" date="2022-01" db="EMBL/GenBank/DDBJ databases">
        <authorList>
            <person name="King R."/>
        </authorList>
    </citation>
    <scope>NUCLEOTIDE SEQUENCE</scope>
</reference>
<name>A0A9P0HJ58_NEZVI</name>
<proteinExistence type="predicted"/>